<feature type="domain" description="Ubiquinol-cytochrome c chaperone" evidence="2">
    <location>
        <begin position="132"/>
        <end position="189"/>
    </location>
</feature>
<proteinExistence type="inferred from homology"/>
<dbReference type="InterPro" id="IPR021150">
    <property type="entry name" value="Ubiq_cyt_c_chap"/>
</dbReference>
<evidence type="ECO:0000256" key="1">
    <source>
        <dbReference type="ARBA" id="ARBA00006407"/>
    </source>
</evidence>
<dbReference type="GO" id="GO:0034551">
    <property type="term" value="P:mitochondrial respiratory chain complex III assembly"/>
    <property type="evidence" value="ECO:0007669"/>
    <property type="project" value="TreeGrafter"/>
</dbReference>
<dbReference type="InterPro" id="IPR007129">
    <property type="entry name" value="Ubiqinol_cyt_c_chaperone_CPB3"/>
</dbReference>
<dbReference type="PANTHER" id="PTHR12184">
    <property type="entry name" value="UBIQUINOL-CYTOCHROME C REDUCTASE COMPLEX ASSEMBLY FACTOR 1 FAMILY MEMBER"/>
    <property type="match status" value="1"/>
</dbReference>
<evidence type="ECO:0000313" key="4">
    <source>
        <dbReference type="Proteomes" id="UP001154282"/>
    </source>
</evidence>
<accession>A0AAV0QQW6</accession>
<dbReference type="Proteomes" id="UP001154282">
    <property type="component" value="Unassembled WGS sequence"/>
</dbReference>
<keyword evidence="4" id="KW-1185">Reference proteome</keyword>
<reference evidence="3" key="1">
    <citation type="submission" date="2022-08" db="EMBL/GenBank/DDBJ databases">
        <authorList>
            <person name="Gutierrez-Valencia J."/>
        </authorList>
    </citation>
    <scope>NUCLEOTIDE SEQUENCE</scope>
</reference>
<protein>
    <recommendedName>
        <fullName evidence="2">Ubiquinol-cytochrome c chaperone domain-containing protein</fullName>
    </recommendedName>
</protein>
<sequence>MLQRCSRAVSRLSKLGSTSPMEALRKDVIFTPRHWYSTAAATLAPAPNDSPAMSSPVKSVVNLDKMFLSKPCSLALAPDSRLRIEEPKYEGLRHVIYKMLLFYSKQSTSIRGANVVYRRILHQVDKPAIYEVFNMEKTFKMTFSLLVLHMWLCLRRLKQEGKEGAEFGQYLYERYNHDVELRVSKEGVIWLNAFYKIFYSVASFCFCLLTSQWQVNLLLTKWMKELEKIFYGNIVAYDAALLPEAKPDELPKVIWRNVFADDGESQPDDAASRTALTRYVRREVSCFTLTDKEAMYSGNFMFTSLDNIPSVSAKR</sequence>
<dbReference type="GO" id="GO:0005739">
    <property type="term" value="C:mitochondrion"/>
    <property type="evidence" value="ECO:0007669"/>
    <property type="project" value="TreeGrafter"/>
</dbReference>
<comment type="similarity">
    <text evidence="1">Belongs to the CBP3 family.</text>
</comment>
<feature type="domain" description="Ubiquinol-cytochrome c chaperone" evidence="2">
    <location>
        <begin position="216"/>
        <end position="301"/>
    </location>
</feature>
<gene>
    <name evidence="3" type="ORF">LITE_LOCUS44558</name>
</gene>
<comment type="caution">
    <text evidence="3">The sequence shown here is derived from an EMBL/GenBank/DDBJ whole genome shotgun (WGS) entry which is preliminary data.</text>
</comment>
<evidence type="ECO:0000313" key="3">
    <source>
        <dbReference type="EMBL" id="CAI0547889.1"/>
    </source>
</evidence>
<dbReference type="AlphaFoldDB" id="A0AAV0QQW6"/>
<dbReference type="Pfam" id="PF03981">
    <property type="entry name" value="Ubiq_cyt_C_chap"/>
    <property type="match status" value="2"/>
</dbReference>
<dbReference type="PANTHER" id="PTHR12184:SF1">
    <property type="entry name" value="UBIQUINOL-CYTOCHROME-C REDUCTASE COMPLEX ASSEMBLY FACTOR 1"/>
    <property type="match status" value="1"/>
</dbReference>
<name>A0AAV0QQW6_9ROSI</name>
<organism evidence="3 4">
    <name type="scientific">Linum tenue</name>
    <dbReference type="NCBI Taxonomy" id="586396"/>
    <lineage>
        <taxon>Eukaryota</taxon>
        <taxon>Viridiplantae</taxon>
        <taxon>Streptophyta</taxon>
        <taxon>Embryophyta</taxon>
        <taxon>Tracheophyta</taxon>
        <taxon>Spermatophyta</taxon>
        <taxon>Magnoliopsida</taxon>
        <taxon>eudicotyledons</taxon>
        <taxon>Gunneridae</taxon>
        <taxon>Pentapetalae</taxon>
        <taxon>rosids</taxon>
        <taxon>fabids</taxon>
        <taxon>Malpighiales</taxon>
        <taxon>Linaceae</taxon>
        <taxon>Linum</taxon>
    </lineage>
</organism>
<dbReference type="EMBL" id="CAMGYJ010000010">
    <property type="protein sequence ID" value="CAI0547889.1"/>
    <property type="molecule type" value="Genomic_DNA"/>
</dbReference>
<evidence type="ECO:0000259" key="2">
    <source>
        <dbReference type="Pfam" id="PF03981"/>
    </source>
</evidence>